<dbReference type="EMBL" id="JAPKNK010000002">
    <property type="protein sequence ID" value="MCX5568988.1"/>
    <property type="molecule type" value="Genomic_DNA"/>
</dbReference>
<dbReference type="InterPro" id="IPR036388">
    <property type="entry name" value="WH-like_DNA-bd_sf"/>
</dbReference>
<dbReference type="PANTHER" id="PTHR43537">
    <property type="entry name" value="TRANSCRIPTIONAL REGULATOR, GNTR FAMILY"/>
    <property type="match status" value="1"/>
</dbReference>
<dbReference type="GO" id="GO:0003700">
    <property type="term" value="F:DNA-binding transcription factor activity"/>
    <property type="evidence" value="ECO:0007669"/>
    <property type="project" value="InterPro"/>
</dbReference>
<dbReference type="GO" id="GO:0003677">
    <property type="term" value="F:DNA binding"/>
    <property type="evidence" value="ECO:0007669"/>
    <property type="project" value="UniProtKB-KW"/>
</dbReference>
<dbReference type="SUPFAM" id="SSF48008">
    <property type="entry name" value="GntR ligand-binding domain-like"/>
    <property type="match status" value="1"/>
</dbReference>
<dbReference type="SMART" id="SM00895">
    <property type="entry name" value="FCD"/>
    <property type="match status" value="1"/>
</dbReference>
<organism evidence="5 6">
    <name type="scientific">Kaistia nematophila</name>
    <dbReference type="NCBI Taxonomy" id="2994654"/>
    <lineage>
        <taxon>Bacteria</taxon>
        <taxon>Pseudomonadati</taxon>
        <taxon>Pseudomonadota</taxon>
        <taxon>Alphaproteobacteria</taxon>
        <taxon>Hyphomicrobiales</taxon>
        <taxon>Kaistiaceae</taxon>
        <taxon>Kaistia</taxon>
    </lineage>
</organism>
<dbReference type="InterPro" id="IPR008920">
    <property type="entry name" value="TF_FadR/GntR_C"/>
</dbReference>
<evidence type="ECO:0000256" key="3">
    <source>
        <dbReference type="ARBA" id="ARBA00023163"/>
    </source>
</evidence>
<keyword evidence="6" id="KW-1185">Reference proteome</keyword>
<dbReference type="InterPro" id="IPR000524">
    <property type="entry name" value="Tscrpt_reg_HTH_GntR"/>
</dbReference>
<feature type="domain" description="HTH gntR-type" evidence="4">
    <location>
        <begin position="7"/>
        <end position="74"/>
    </location>
</feature>
<keyword evidence="1" id="KW-0805">Transcription regulation</keyword>
<keyword evidence="3" id="KW-0804">Transcription</keyword>
<sequence length="226" mass="25111">MPKLKRATLAEQAYEELRSQIVSGRLPAGQRLLADQLAGELMISQTPVKEALAMLARDGLIEGASRRASVVRRFTPEAIREIFEARMLVELDALARGIAAGRATPEFIARLRAIFDAHMAAVYKQSDEALVDAIRLDREFHELIVQLGANDTIASWHRVIQRQTQTIRNFTLKSYTPERTRQEHSAIVDAVAEGDAEQAVSALRAHLAASRDAMMSRAPEDFPVRA</sequence>
<dbReference type="SMART" id="SM00345">
    <property type="entry name" value="HTH_GNTR"/>
    <property type="match status" value="1"/>
</dbReference>
<dbReference type="PANTHER" id="PTHR43537:SF5">
    <property type="entry name" value="UXU OPERON TRANSCRIPTIONAL REGULATOR"/>
    <property type="match status" value="1"/>
</dbReference>
<dbReference type="Gene3D" id="1.20.120.530">
    <property type="entry name" value="GntR ligand-binding domain-like"/>
    <property type="match status" value="1"/>
</dbReference>
<accession>A0A9X3E0X9</accession>
<dbReference type="InterPro" id="IPR011711">
    <property type="entry name" value="GntR_C"/>
</dbReference>
<dbReference type="PROSITE" id="PS50949">
    <property type="entry name" value="HTH_GNTR"/>
    <property type="match status" value="1"/>
</dbReference>
<dbReference type="Proteomes" id="UP001144805">
    <property type="component" value="Unassembled WGS sequence"/>
</dbReference>
<dbReference type="InterPro" id="IPR036390">
    <property type="entry name" value="WH_DNA-bd_sf"/>
</dbReference>
<proteinExistence type="predicted"/>
<dbReference type="RefSeq" id="WP_266337943.1">
    <property type="nucleotide sequence ID" value="NZ_JAPKNK010000002.1"/>
</dbReference>
<gene>
    <name evidence="5" type="ORF">OSH07_07260</name>
</gene>
<dbReference type="Pfam" id="PF00392">
    <property type="entry name" value="GntR"/>
    <property type="match status" value="1"/>
</dbReference>
<evidence type="ECO:0000313" key="5">
    <source>
        <dbReference type="EMBL" id="MCX5568988.1"/>
    </source>
</evidence>
<keyword evidence="2" id="KW-0238">DNA-binding</keyword>
<reference evidence="5" key="1">
    <citation type="submission" date="2022-11" db="EMBL/GenBank/DDBJ databases">
        <title>Biodiversity and phylogenetic relationships of bacteria.</title>
        <authorList>
            <person name="Machado R.A.R."/>
            <person name="Bhat A."/>
            <person name="Loulou A."/>
            <person name="Kallel S."/>
        </authorList>
    </citation>
    <scope>NUCLEOTIDE SEQUENCE</scope>
    <source>
        <strain evidence="5">K-TC2</strain>
    </source>
</reference>
<evidence type="ECO:0000313" key="6">
    <source>
        <dbReference type="Proteomes" id="UP001144805"/>
    </source>
</evidence>
<dbReference type="Pfam" id="PF07729">
    <property type="entry name" value="FCD"/>
    <property type="match status" value="1"/>
</dbReference>
<dbReference type="AlphaFoldDB" id="A0A9X3E0X9"/>
<protein>
    <submittedName>
        <fullName evidence="5">GntR family transcriptional regulator</fullName>
    </submittedName>
</protein>
<evidence type="ECO:0000259" key="4">
    <source>
        <dbReference type="PROSITE" id="PS50949"/>
    </source>
</evidence>
<dbReference type="CDD" id="cd07377">
    <property type="entry name" value="WHTH_GntR"/>
    <property type="match status" value="1"/>
</dbReference>
<evidence type="ECO:0000256" key="2">
    <source>
        <dbReference type="ARBA" id="ARBA00023125"/>
    </source>
</evidence>
<name>A0A9X3E0X9_9HYPH</name>
<evidence type="ECO:0000256" key="1">
    <source>
        <dbReference type="ARBA" id="ARBA00023015"/>
    </source>
</evidence>
<dbReference type="Gene3D" id="1.10.10.10">
    <property type="entry name" value="Winged helix-like DNA-binding domain superfamily/Winged helix DNA-binding domain"/>
    <property type="match status" value="1"/>
</dbReference>
<dbReference type="SUPFAM" id="SSF46785">
    <property type="entry name" value="Winged helix' DNA-binding domain"/>
    <property type="match status" value="1"/>
</dbReference>
<comment type="caution">
    <text evidence="5">The sequence shown here is derived from an EMBL/GenBank/DDBJ whole genome shotgun (WGS) entry which is preliminary data.</text>
</comment>